<dbReference type="EMBL" id="VRMN01000003">
    <property type="protein sequence ID" value="KAA8496259.1"/>
    <property type="molecule type" value="Genomic_DNA"/>
</dbReference>
<evidence type="ECO:0000313" key="5">
    <source>
        <dbReference type="EMBL" id="KAA8496259.1"/>
    </source>
</evidence>
<dbReference type="PANTHER" id="PTHR44329:SF298">
    <property type="entry name" value="MIXED LINEAGE KINASE DOMAIN-LIKE PROTEIN"/>
    <property type="match status" value="1"/>
</dbReference>
<dbReference type="Proteomes" id="UP000324585">
    <property type="component" value="Unassembled WGS sequence"/>
</dbReference>
<keyword evidence="1 3" id="KW-0547">Nucleotide-binding</keyword>
<feature type="binding site" evidence="3">
    <location>
        <position position="291"/>
    </location>
    <ligand>
        <name>ATP</name>
        <dbReference type="ChEBI" id="CHEBI:30616"/>
    </ligand>
</feature>
<keyword evidence="5" id="KW-0808">Transferase</keyword>
<dbReference type="PANTHER" id="PTHR44329">
    <property type="entry name" value="SERINE/THREONINE-PROTEIN KINASE TNNI3K-RELATED"/>
    <property type="match status" value="1"/>
</dbReference>
<dbReference type="GO" id="GO:0004674">
    <property type="term" value="F:protein serine/threonine kinase activity"/>
    <property type="evidence" value="ECO:0007669"/>
    <property type="project" value="TreeGrafter"/>
</dbReference>
<dbReference type="OrthoDB" id="4062651at2759"/>
<evidence type="ECO:0000256" key="2">
    <source>
        <dbReference type="ARBA" id="ARBA00022840"/>
    </source>
</evidence>
<evidence type="ECO:0000256" key="1">
    <source>
        <dbReference type="ARBA" id="ARBA00022741"/>
    </source>
</evidence>
<dbReference type="Gene3D" id="1.25.40.10">
    <property type="entry name" value="Tetratricopeptide repeat domain"/>
    <property type="match status" value="1"/>
</dbReference>
<dbReference type="Gene3D" id="1.10.510.10">
    <property type="entry name" value="Transferase(Phosphotransferase) domain 1"/>
    <property type="match status" value="1"/>
</dbReference>
<dbReference type="InterPro" id="IPR011990">
    <property type="entry name" value="TPR-like_helical_dom_sf"/>
</dbReference>
<dbReference type="GO" id="GO:0007166">
    <property type="term" value="P:cell surface receptor signaling pathway"/>
    <property type="evidence" value="ECO:0007669"/>
    <property type="project" value="InterPro"/>
</dbReference>
<dbReference type="GO" id="GO:0005524">
    <property type="term" value="F:ATP binding"/>
    <property type="evidence" value="ECO:0007669"/>
    <property type="project" value="UniProtKB-UniRule"/>
</dbReference>
<dbReference type="SUPFAM" id="SSF81901">
    <property type="entry name" value="HCP-like"/>
    <property type="match status" value="2"/>
</dbReference>
<proteinExistence type="predicted"/>
<dbReference type="PROSITE" id="PS00108">
    <property type="entry name" value="PROTEIN_KINASE_ST"/>
    <property type="match status" value="1"/>
</dbReference>
<dbReference type="InterPro" id="IPR059179">
    <property type="entry name" value="MLKL-like_MCAfunc"/>
</dbReference>
<dbReference type="InterPro" id="IPR051681">
    <property type="entry name" value="Ser/Thr_Kinases-Pseudokinases"/>
</dbReference>
<evidence type="ECO:0000313" key="6">
    <source>
        <dbReference type="Proteomes" id="UP000324585"/>
    </source>
</evidence>
<dbReference type="SMART" id="SM00220">
    <property type="entry name" value="S_TKc"/>
    <property type="match status" value="1"/>
</dbReference>
<keyword evidence="2 3" id="KW-0067">ATP-binding</keyword>
<dbReference type="InterPro" id="IPR006597">
    <property type="entry name" value="Sel1-like"/>
</dbReference>
<dbReference type="InterPro" id="IPR000719">
    <property type="entry name" value="Prot_kinase_dom"/>
</dbReference>
<keyword evidence="5" id="KW-0418">Kinase</keyword>
<comment type="caution">
    <text evidence="5">The sequence shown here is derived from an EMBL/GenBank/DDBJ whole genome shotgun (WGS) entry which is preliminary data.</text>
</comment>
<organism evidence="5 6">
    <name type="scientific">Porphyridium purpureum</name>
    <name type="common">Red alga</name>
    <name type="synonym">Porphyridium cruentum</name>
    <dbReference type="NCBI Taxonomy" id="35688"/>
    <lineage>
        <taxon>Eukaryota</taxon>
        <taxon>Rhodophyta</taxon>
        <taxon>Bangiophyceae</taxon>
        <taxon>Porphyridiales</taxon>
        <taxon>Porphyridiaceae</taxon>
        <taxon>Porphyridium</taxon>
    </lineage>
</organism>
<gene>
    <name evidence="5" type="ORF">FVE85_2414</name>
</gene>
<dbReference type="InterPro" id="IPR008271">
    <property type="entry name" value="Ser/Thr_kinase_AS"/>
</dbReference>
<dbReference type="InterPro" id="IPR036537">
    <property type="entry name" value="Adaptor_Cbl_N_dom_sf"/>
</dbReference>
<feature type="domain" description="Protein kinase" evidence="4">
    <location>
        <begin position="264"/>
        <end position="534"/>
    </location>
</feature>
<accession>A0A5J4YXE7</accession>
<protein>
    <submittedName>
        <fullName evidence="5">Putative cysteine-rich receptor-like protein kinase 39</fullName>
    </submittedName>
</protein>
<dbReference type="InterPro" id="IPR017441">
    <property type="entry name" value="Protein_kinase_ATP_BS"/>
</dbReference>
<dbReference type="CDD" id="cd21037">
    <property type="entry name" value="MLKL_NTD"/>
    <property type="match status" value="1"/>
</dbReference>
<dbReference type="AlphaFoldDB" id="A0A5J4YXE7"/>
<dbReference type="Pfam" id="PF08238">
    <property type="entry name" value="Sel1"/>
    <property type="match status" value="3"/>
</dbReference>
<evidence type="ECO:0000256" key="3">
    <source>
        <dbReference type="PROSITE-ProRule" id="PRU10141"/>
    </source>
</evidence>
<dbReference type="PROSITE" id="PS50011">
    <property type="entry name" value="PROTEIN_KINASE_DOM"/>
    <property type="match status" value="1"/>
</dbReference>
<name>A0A5J4YXE7_PORPP</name>
<dbReference type="SUPFAM" id="SSF56112">
    <property type="entry name" value="Protein kinase-like (PK-like)"/>
    <property type="match status" value="1"/>
</dbReference>
<dbReference type="SMART" id="SM00671">
    <property type="entry name" value="SEL1"/>
    <property type="match status" value="6"/>
</dbReference>
<dbReference type="Gene3D" id="1.20.930.20">
    <property type="entry name" value="Adaptor protein Cbl, N-terminal domain"/>
    <property type="match status" value="1"/>
</dbReference>
<dbReference type="PROSITE" id="PS00107">
    <property type="entry name" value="PROTEIN_KINASE_ATP"/>
    <property type="match status" value="1"/>
</dbReference>
<keyword evidence="6" id="KW-1185">Reference proteome</keyword>
<evidence type="ECO:0000259" key="4">
    <source>
        <dbReference type="PROSITE" id="PS50011"/>
    </source>
</evidence>
<reference evidence="6" key="1">
    <citation type="journal article" date="2019" name="Nat. Commun.">
        <title>Expansion of phycobilisome linker gene families in mesophilic red algae.</title>
        <authorList>
            <person name="Lee J."/>
            <person name="Kim D."/>
            <person name="Bhattacharya D."/>
            <person name="Yoon H.S."/>
        </authorList>
    </citation>
    <scope>NUCLEOTIDE SEQUENCE [LARGE SCALE GENOMIC DNA]</scope>
    <source>
        <strain evidence="6">CCMP 1328</strain>
    </source>
</reference>
<dbReference type="InterPro" id="IPR011009">
    <property type="entry name" value="Kinase-like_dom_sf"/>
</dbReference>
<dbReference type="Pfam" id="PF00069">
    <property type="entry name" value="Pkinase"/>
    <property type="match status" value="1"/>
</dbReference>
<keyword evidence="5" id="KW-0675">Receptor</keyword>
<sequence length="991" mass="108056">MAKAKNLIFENCVEVAGLAANDVGPVLPYVAVAYAVTKLIVEHAKAAQANQASCAKLAERATSISTILGTYFGTNAGKRVNGTHNVKDAGMIECLSQLESELQSACALVKRFSSAEKWTEKAFRALAAKNFQGEFMTCEARLVELETRLSRIIIFKMAHDHEEKYQNVIGKLEGALLKLKAVPYEMARALEEDRRRDTVTLENKLRSHPEKVAVLGMHSAEVKYTSSYLHAANAGRASNGPEGSEPWYIEATLAEKHRNGESKRIPFVPLGNGGSGNVFKGKFMGQEIAIKEIKSKGNKAMRELRNEVGIMWRLSHENVVQTLGGFYPRTGVKAHEHESPFIVLEFAPKGSLENYMFHDSGGSLLLRDELLRIFRCIIDGLKYLHGNKIIHRDMKPQNILLMDDLTPKICDFGLATMKNSCSLASGWLGTIGYMAPEVIRGDQYNRSCDVWSYGVMLFEMMLGEPMFGSKCTVGDVLNVLGDPKRGVPWNRLNTSEYAKQWPVWVAKLARACLQNNPEERPTVSDIWLEFYERLDTEGAIAAAKSQKHQYAASPSGNSTARVDAVTGNISHVTVAPGGSAASASSVGGCAVGPRGSRPVHGKVQSADEKLCFAEECEKAGNMANAYTYIKQAAEAGITEGQFRLGKILLDGSHGMCQHLEYGAGWVRTAAEKGHMDAMIELGRCYHGGRGVTQTLTLAKEWYARAAKLGSRDGSASLESIEAEERHLRHNAADRLSRIQTKELANMNSAKAPTYYGQVAEQGGALAQYKLGTCYTSAWGDLVENIHAVVDSHRHVAEQGDTQARNQSGTDFAKDWGGLLENKCASVDWYWQGTEPSRAPAQYVLGTWSANAWGGLAENIHAAVHSHHQGAEPGHALAQYTLGTCSANAWGGLTENIHAAVDSHRQGEEPGHAPAQYTLGTCSVNAWGVLVENRHAVVDSHHQGAEPGHAPAQYTLGTCSANEWGSLPENRFAMVHSHRQAAEQGDMRTQIG</sequence>